<evidence type="ECO:0000313" key="10">
    <source>
        <dbReference type="EMBL" id="MCO5976308.1"/>
    </source>
</evidence>
<dbReference type="InterPro" id="IPR013525">
    <property type="entry name" value="ABC2_TM"/>
</dbReference>
<feature type="transmembrane region" description="Helical" evidence="8">
    <location>
        <begin position="268"/>
        <end position="293"/>
    </location>
</feature>
<evidence type="ECO:0000256" key="3">
    <source>
        <dbReference type="ARBA" id="ARBA00022448"/>
    </source>
</evidence>
<sequence length="385" mass="42353">MMNFSRIAAVASKEWREIVRDRLFFTLAFVVPAVLTLLFGYGLSLDVENIPMAIVDHDRTPLSREYAHRFIDSRYFRFEGYADDERQLDRAITAGELRAVIVIPPKFQQDLLASRPVQVQTLIDGTFPFRALTTKSYVTAISSAMTLDVLADTLARAGGITAEQARATLQPVALQVRYLYNQSVASIWSLAPKLIMAIMMISPPFLTALGVVREKESGSIFNIYASTVRRSEFLIGKIAPYVGISWLNVLLLWLIATLVFGAPFKGDFAFFMVASLLYVTCTTGIGLLVSVAVRTQVAAMMGTAILTVVPAVLYSGVLIPIPSLSAAAKVIAHLLPGMYYTDIVLGAFLKDVSWSGLWLNMVVLALYAALLFGVGYALFRKRVKA</sequence>
<keyword evidence="5 8" id="KW-0812">Transmembrane</keyword>
<keyword evidence="7 8" id="KW-0472">Membrane</keyword>
<organism evidence="10 11">
    <name type="scientific">Ideonella oryzae</name>
    <dbReference type="NCBI Taxonomy" id="2937441"/>
    <lineage>
        <taxon>Bacteria</taxon>
        <taxon>Pseudomonadati</taxon>
        <taxon>Pseudomonadota</taxon>
        <taxon>Betaproteobacteria</taxon>
        <taxon>Burkholderiales</taxon>
        <taxon>Sphaerotilaceae</taxon>
        <taxon>Ideonella</taxon>
    </lineage>
</organism>
<evidence type="ECO:0000256" key="8">
    <source>
        <dbReference type="SAM" id="Phobius"/>
    </source>
</evidence>
<keyword evidence="11" id="KW-1185">Reference proteome</keyword>
<dbReference type="PANTHER" id="PTHR30294">
    <property type="entry name" value="MEMBRANE COMPONENT OF ABC TRANSPORTER YHHJ-RELATED"/>
    <property type="match status" value="1"/>
</dbReference>
<keyword evidence="4" id="KW-1003">Cell membrane</keyword>
<evidence type="ECO:0000256" key="1">
    <source>
        <dbReference type="ARBA" id="ARBA00004651"/>
    </source>
</evidence>
<dbReference type="InterPro" id="IPR051449">
    <property type="entry name" value="ABC-2_transporter_component"/>
</dbReference>
<gene>
    <name evidence="10" type="ORF">M0L44_06195</name>
</gene>
<evidence type="ECO:0000313" key="11">
    <source>
        <dbReference type="Proteomes" id="UP001204851"/>
    </source>
</evidence>
<keyword evidence="6 8" id="KW-1133">Transmembrane helix</keyword>
<dbReference type="RefSeq" id="WP_252768778.1">
    <property type="nucleotide sequence ID" value="NZ_JAMXMC010000003.1"/>
</dbReference>
<name>A0ABT1BJB4_9BURK</name>
<dbReference type="InterPro" id="IPR047817">
    <property type="entry name" value="ABC2_TM_bact-type"/>
</dbReference>
<dbReference type="Gene3D" id="3.40.1710.10">
    <property type="entry name" value="abc type-2 transporter like domain"/>
    <property type="match status" value="1"/>
</dbReference>
<feature type="transmembrane region" description="Helical" evidence="8">
    <location>
        <begin position="194"/>
        <end position="212"/>
    </location>
</feature>
<evidence type="ECO:0000256" key="4">
    <source>
        <dbReference type="ARBA" id="ARBA00022475"/>
    </source>
</evidence>
<evidence type="ECO:0000256" key="5">
    <source>
        <dbReference type="ARBA" id="ARBA00022692"/>
    </source>
</evidence>
<feature type="transmembrane region" description="Helical" evidence="8">
    <location>
        <begin position="23"/>
        <end position="43"/>
    </location>
</feature>
<feature type="transmembrane region" description="Helical" evidence="8">
    <location>
        <begin position="305"/>
        <end position="328"/>
    </location>
</feature>
<proteinExistence type="inferred from homology"/>
<comment type="caution">
    <text evidence="10">The sequence shown here is derived from an EMBL/GenBank/DDBJ whole genome shotgun (WGS) entry which is preliminary data.</text>
</comment>
<feature type="transmembrane region" description="Helical" evidence="8">
    <location>
        <begin position="357"/>
        <end position="379"/>
    </location>
</feature>
<comment type="subcellular location">
    <subcellularLocation>
        <location evidence="1">Cell membrane</location>
        <topology evidence="1">Multi-pass membrane protein</topology>
    </subcellularLocation>
</comment>
<evidence type="ECO:0000256" key="7">
    <source>
        <dbReference type="ARBA" id="ARBA00023136"/>
    </source>
</evidence>
<accession>A0ABT1BJB4</accession>
<reference evidence="10 11" key="1">
    <citation type="submission" date="2022-06" db="EMBL/GenBank/DDBJ databases">
        <title>Ideonella sp. NS12-5 Genome sequencing and assembly.</title>
        <authorList>
            <person name="Jung Y."/>
        </authorList>
    </citation>
    <scope>NUCLEOTIDE SEQUENCE [LARGE SCALE GENOMIC DNA]</scope>
    <source>
        <strain evidence="10 11">NS12-5</strain>
    </source>
</reference>
<dbReference type="Proteomes" id="UP001204851">
    <property type="component" value="Unassembled WGS sequence"/>
</dbReference>
<dbReference type="Pfam" id="PF12698">
    <property type="entry name" value="ABC2_membrane_3"/>
    <property type="match status" value="1"/>
</dbReference>
<dbReference type="PANTHER" id="PTHR30294:SF29">
    <property type="entry name" value="MULTIDRUG ABC TRANSPORTER PERMEASE YBHS-RELATED"/>
    <property type="match status" value="1"/>
</dbReference>
<dbReference type="EMBL" id="JAMXMC010000003">
    <property type="protein sequence ID" value="MCO5976308.1"/>
    <property type="molecule type" value="Genomic_DNA"/>
</dbReference>
<protein>
    <submittedName>
        <fullName evidence="10">ABC transporter permease</fullName>
    </submittedName>
</protein>
<feature type="domain" description="ABC transmembrane type-2" evidence="9">
    <location>
        <begin position="154"/>
        <end position="382"/>
    </location>
</feature>
<evidence type="ECO:0000256" key="2">
    <source>
        <dbReference type="ARBA" id="ARBA00007783"/>
    </source>
</evidence>
<evidence type="ECO:0000259" key="9">
    <source>
        <dbReference type="PROSITE" id="PS51012"/>
    </source>
</evidence>
<keyword evidence="3" id="KW-0813">Transport</keyword>
<comment type="similarity">
    <text evidence="2">Belongs to the ABC-2 integral membrane protein family.</text>
</comment>
<evidence type="ECO:0000256" key="6">
    <source>
        <dbReference type="ARBA" id="ARBA00022989"/>
    </source>
</evidence>
<dbReference type="PROSITE" id="PS51012">
    <property type="entry name" value="ABC_TM2"/>
    <property type="match status" value="1"/>
</dbReference>
<feature type="transmembrane region" description="Helical" evidence="8">
    <location>
        <begin position="238"/>
        <end position="262"/>
    </location>
</feature>